<keyword evidence="2" id="KW-0378">Hydrolase</keyword>
<dbReference type="CDD" id="cd06127">
    <property type="entry name" value="DEDDh"/>
    <property type="match status" value="1"/>
</dbReference>
<dbReference type="Gene3D" id="3.30.420.10">
    <property type="entry name" value="Ribonuclease H-like superfamily/Ribonuclease H"/>
    <property type="match status" value="1"/>
</dbReference>
<dbReference type="SMART" id="SM00479">
    <property type="entry name" value="EXOIII"/>
    <property type="match status" value="1"/>
</dbReference>
<reference evidence="5 6" key="1">
    <citation type="journal article" date="2015" name="Genome Biol. Evol.">
        <title>Characterization of Three Mycobacterium spp. with Potential Use in Bioremediation by Genome Sequencing and Comparative Genomics.</title>
        <authorList>
            <person name="Das S."/>
            <person name="Pettersson B.M."/>
            <person name="Behra P.R."/>
            <person name="Ramesh M."/>
            <person name="Dasgupta S."/>
            <person name="Bhattacharya A."/>
            <person name="Kirsebom L.A."/>
        </authorList>
    </citation>
    <scope>NUCLEOTIDE SEQUENCE [LARGE SCALE GENOMIC DNA]</scope>
    <source>
        <strain evidence="5 6">DSM 43826</strain>
    </source>
</reference>
<organism evidence="5 6">
    <name type="scientific">Mycolicibacterium chlorophenolicum</name>
    <dbReference type="NCBI Taxonomy" id="37916"/>
    <lineage>
        <taxon>Bacteria</taxon>
        <taxon>Bacillati</taxon>
        <taxon>Actinomycetota</taxon>
        <taxon>Actinomycetes</taxon>
        <taxon>Mycobacteriales</taxon>
        <taxon>Mycobacteriaceae</taxon>
        <taxon>Mycolicibacterium</taxon>
    </lineage>
</organism>
<dbReference type="InterPro" id="IPR012337">
    <property type="entry name" value="RNaseH-like_sf"/>
</dbReference>
<keyword evidence="6" id="KW-1185">Reference proteome</keyword>
<evidence type="ECO:0000256" key="3">
    <source>
        <dbReference type="ARBA" id="ARBA00022839"/>
    </source>
</evidence>
<evidence type="ECO:0000313" key="5">
    <source>
        <dbReference type="EMBL" id="KMO82445.1"/>
    </source>
</evidence>
<dbReference type="PANTHER" id="PTHR30231">
    <property type="entry name" value="DNA POLYMERASE III SUBUNIT EPSILON"/>
    <property type="match status" value="1"/>
</dbReference>
<dbReference type="Proteomes" id="UP000036513">
    <property type="component" value="Unassembled WGS sequence"/>
</dbReference>
<dbReference type="SUPFAM" id="SSF53098">
    <property type="entry name" value="Ribonuclease H-like"/>
    <property type="match status" value="1"/>
</dbReference>
<dbReference type="GO" id="GO:0008408">
    <property type="term" value="F:3'-5' exonuclease activity"/>
    <property type="evidence" value="ECO:0007669"/>
    <property type="project" value="TreeGrafter"/>
</dbReference>
<dbReference type="AlphaFoldDB" id="A0A0J6WGQ1"/>
<dbReference type="STRING" id="37916.MCHLDSM_01068"/>
<accession>A0A0J6WGQ1</accession>
<keyword evidence="5" id="KW-0808">Transferase</keyword>
<dbReference type="EC" id="2.7.7.7" evidence="5"/>
<keyword evidence="1" id="KW-0540">Nuclease</keyword>
<gene>
    <name evidence="5" type="primary">dnaQ_1</name>
    <name evidence="5" type="ORF">MCHLDSM_01068</name>
</gene>
<dbReference type="InterPro" id="IPR013520">
    <property type="entry name" value="Ribonucl_H"/>
</dbReference>
<dbReference type="PANTHER" id="PTHR30231:SF4">
    <property type="entry name" value="PROTEIN NEN2"/>
    <property type="match status" value="1"/>
</dbReference>
<dbReference type="GO" id="GO:0003887">
    <property type="term" value="F:DNA-directed DNA polymerase activity"/>
    <property type="evidence" value="ECO:0007669"/>
    <property type="project" value="UniProtKB-EC"/>
</dbReference>
<dbReference type="GO" id="GO:0003676">
    <property type="term" value="F:nucleic acid binding"/>
    <property type="evidence" value="ECO:0007669"/>
    <property type="project" value="InterPro"/>
</dbReference>
<sequence>MTTDRGFVVIDVETSGFDPATARMLSVAALTLSPTCAVEHSMYTLLDPGVDPGPTHVHGLTAAMLAGQPRFADVAARLAALMSGRILVAHNVAFDYAFLAAEGRRCGATLPVAEVLCSLELAGLLDLGLDSLSLASLAAHWHVPQARPHDALDDARVLAAILPSALSRAAARRMKLPIRHPSALRPPLPRYPACA</sequence>
<keyword evidence="3" id="KW-0269">Exonuclease</keyword>
<proteinExistence type="predicted"/>
<feature type="domain" description="Exonuclease" evidence="4">
    <location>
        <begin position="6"/>
        <end position="171"/>
    </location>
</feature>
<dbReference type="SMR" id="A0A0J6WGQ1"/>
<dbReference type="Pfam" id="PF00929">
    <property type="entry name" value="RNase_T"/>
    <property type="match status" value="1"/>
</dbReference>
<evidence type="ECO:0000256" key="1">
    <source>
        <dbReference type="ARBA" id="ARBA00022722"/>
    </source>
</evidence>
<protein>
    <submittedName>
        <fullName evidence="5">DNA polymerase III subunit epsilon</fullName>
        <ecNumber evidence="5">2.7.7.7</ecNumber>
    </submittedName>
</protein>
<evidence type="ECO:0000313" key="6">
    <source>
        <dbReference type="Proteomes" id="UP000036513"/>
    </source>
</evidence>
<dbReference type="GO" id="GO:0005829">
    <property type="term" value="C:cytosol"/>
    <property type="evidence" value="ECO:0007669"/>
    <property type="project" value="TreeGrafter"/>
</dbReference>
<dbReference type="FunFam" id="3.30.420.10:FF:000045">
    <property type="entry name" value="3'-5' exonuclease DinG"/>
    <property type="match status" value="1"/>
</dbReference>
<evidence type="ECO:0000259" key="4">
    <source>
        <dbReference type="SMART" id="SM00479"/>
    </source>
</evidence>
<dbReference type="PATRIC" id="fig|37916.4.peg.943"/>
<comment type="caution">
    <text evidence="5">The sequence shown here is derived from an EMBL/GenBank/DDBJ whole genome shotgun (WGS) entry which is preliminary data.</text>
</comment>
<name>A0A0J6WGQ1_9MYCO</name>
<evidence type="ECO:0000256" key="2">
    <source>
        <dbReference type="ARBA" id="ARBA00022801"/>
    </source>
</evidence>
<dbReference type="EMBL" id="JYNL01000009">
    <property type="protein sequence ID" value="KMO82445.1"/>
    <property type="molecule type" value="Genomic_DNA"/>
</dbReference>
<dbReference type="InterPro" id="IPR036397">
    <property type="entry name" value="RNaseH_sf"/>
</dbReference>
<keyword evidence="5" id="KW-0548">Nucleotidyltransferase</keyword>
<dbReference type="RefSeq" id="WP_048469058.1">
    <property type="nucleotide sequence ID" value="NZ_JYNL01000009.1"/>
</dbReference>